<accession>A0A0F9X063</accession>
<reference evidence="1" key="1">
    <citation type="journal article" date="2015" name="Nature">
        <title>Complex archaea that bridge the gap between prokaryotes and eukaryotes.</title>
        <authorList>
            <person name="Spang A."/>
            <person name="Saw J.H."/>
            <person name="Jorgensen S.L."/>
            <person name="Zaremba-Niedzwiedzka K."/>
            <person name="Martijn J."/>
            <person name="Lind A.E."/>
            <person name="van Eijk R."/>
            <person name="Schleper C."/>
            <person name="Guy L."/>
            <person name="Ettema T.J."/>
        </authorList>
    </citation>
    <scope>NUCLEOTIDE SEQUENCE</scope>
</reference>
<gene>
    <name evidence="1" type="ORF">LCGC14_0209990</name>
</gene>
<name>A0A0F9X063_9ZZZZ</name>
<sequence length="31" mass="3518">MNEPADLGCELSRAALPYFRTQHVGRSVQDR</sequence>
<organism evidence="1">
    <name type="scientific">marine sediment metagenome</name>
    <dbReference type="NCBI Taxonomy" id="412755"/>
    <lineage>
        <taxon>unclassified sequences</taxon>
        <taxon>metagenomes</taxon>
        <taxon>ecological metagenomes</taxon>
    </lineage>
</organism>
<dbReference type="EMBL" id="LAZR01000096">
    <property type="protein sequence ID" value="KKN92186.1"/>
    <property type="molecule type" value="Genomic_DNA"/>
</dbReference>
<evidence type="ECO:0000313" key="1">
    <source>
        <dbReference type="EMBL" id="KKN92186.1"/>
    </source>
</evidence>
<dbReference type="AlphaFoldDB" id="A0A0F9X063"/>
<comment type="caution">
    <text evidence="1">The sequence shown here is derived from an EMBL/GenBank/DDBJ whole genome shotgun (WGS) entry which is preliminary data.</text>
</comment>
<protein>
    <submittedName>
        <fullName evidence="1">Uncharacterized protein</fullName>
    </submittedName>
</protein>
<proteinExistence type="predicted"/>